<accession>A0A927C149</accession>
<dbReference type="Pfam" id="PF01381">
    <property type="entry name" value="HTH_3"/>
    <property type="match status" value="1"/>
</dbReference>
<keyword evidence="4" id="KW-1185">Reference proteome</keyword>
<keyword evidence="1" id="KW-0238">DNA-binding</keyword>
<evidence type="ECO:0000313" key="4">
    <source>
        <dbReference type="Proteomes" id="UP000610558"/>
    </source>
</evidence>
<feature type="domain" description="HTH cro/C1-type" evidence="2">
    <location>
        <begin position="36"/>
        <end position="80"/>
    </location>
</feature>
<evidence type="ECO:0000313" key="3">
    <source>
        <dbReference type="EMBL" id="MBD2857726.1"/>
    </source>
</evidence>
<organism evidence="3 4">
    <name type="scientific">Spongiibacter pelagi</name>
    <dbReference type="NCBI Taxonomy" id="2760804"/>
    <lineage>
        <taxon>Bacteria</taxon>
        <taxon>Pseudomonadati</taxon>
        <taxon>Pseudomonadota</taxon>
        <taxon>Gammaproteobacteria</taxon>
        <taxon>Cellvibrionales</taxon>
        <taxon>Spongiibacteraceae</taxon>
        <taxon>Spongiibacter</taxon>
    </lineage>
</organism>
<dbReference type="RefSeq" id="WP_190761948.1">
    <property type="nucleotide sequence ID" value="NZ_JACXLD010000001.1"/>
</dbReference>
<dbReference type="EMBL" id="JACXLD010000001">
    <property type="protein sequence ID" value="MBD2857726.1"/>
    <property type="molecule type" value="Genomic_DNA"/>
</dbReference>
<dbReference type="SUPFAM" id="SSF47413">
    <property type="entry name" value="lambda repressor-like DNA-binding domains"/>
    <property type="match status" value="1"/>
</dbReference>
<sequence length="106" mass="12085">MANNWNIPAELEKEVRERDKVCVYCRKEFLEPLEVTQKALAGHLGVSVQRINEIVRGKRGITPDTAWLLSELLNTTPEFWLNLQSAHDLSAHRPEYHVQPLIALGA</sequence>
<name>A0A927C149_9GAMM</name>
<dbReference type="PANTHER" id="PTHR36924">
    <property type="entry name" value="ANTITOXIN HIGA-1"/>
    <property type="match status" value="1"/>
</dbReference>
<reference evidence="3" key="1">
    <citation type="submission" date="2020-09" db="EMBL/GenBank/DDBJ databases">
        <authorList>
            <person name="Yoon J.-W."/>
        </authorList>
    </citation>
    <scope>NUCLEOTIDE SEQUENCE</scope>
    <source>
        <strain evidence="3">KMU-158</strain>
    </source>
</reference>
<dbReference type="SMART" id="SM00530">
    <property type="entry name" value="HTH_XRE"/>
    <property type="match status" value="1"/>
</dbReference>
<dbReference type="CDD" id="cd00093">
    <property type="entry name" value="HTH_XRE"/>
    <property type="match status" value="1"/>
</dbReference>
<dbReference type="PANTHER" id="PTHR36924:SF1">
    <property type="entry name" value="ANTITOXIN HIGA-1"/>
    <property type="match status" value="1"/>
</dbReference>
<dbReference type="InterPro" id="IPR013430">
    <property type="entry name" value="Toxin_antidote_HigA"/>
</dbReference>
<dbReference type="PROSITE" id="PS50943">
    <property type="entry name" value="HTH_CROC1"/>
    <property type="match status" value="1"/>
</dbReference>
<dbReference type="InterPro" id="IPR001387">
    <property type="entry name" value="Cro/C1-type_HTH"/>
</dbReference>
<dbReference type="AlphaFoldDB" id="A0A927C149"/>
<proteinExistence type="predicted"/>
<protein>
    <submittedName>
        <fullName evidence="3">HigA family addiction module antidote protein</fullName>
    </submittedName>
</protein>
<comment type="caution">
    <text evidence="3">The sequence shown here is derived from an EMBL/GenBank/DDBJ whole genome shotgun (WGS) entry which is preliminary data.</text>
</comment>
<dbReference type="NCBIfam" id="TIGR02607">
    <property type="entry name" value="antidote_HigA"/>
    <property type="match status" value="1"/>
</dbReference>
<dbReference type="Gene3D" id="1.10.260.40">
    <property type="entry name" value="lambda repressor-like DNA-binding domains"/>
    <property type="match status" value="1"/>
</dbReference>
<dbReference type="Proteomes" id="UP000610558">
    <property type="component" value="Unassembled WGS sequence"/>
</dbReference>
<evidence type="ECO:0000256" key="1">
    <source>
        <dbReference type="ARBA" id="ARBA00023125"/>
    </source>
</evidence>
<evidence type="ECO:0000259" key="2">
    <source>
        <dbReference type="PROSITE" id="PS50943"/>
    </source>
</evidence>
<gene>
    <name evidence="3" type="ORF">IB286_01820</name>
</gene>
<dbReference type="GO" id="GO:0003677">
    <property type="term" value="F:DNA binding"/>
    <property type="evidence" value="ECO:0007669"/>
    <property type="project" value="UniProtKB-KW"/>
</dbReference>
<dbReference type="InterPro" id="IPR010982">
    <property type="entry name" value="Lambda_DNA-bd_dom_sf"/>
</dbReference>